<dbReference type="EMBL" id="MSAG01000017">
    <property type="protein sequence ID" value="PUX22011.1"/>
    <property type="molecule type" value="Genomic_DNA"/>
</dbReference>
<dbReference type="OrthoDB" id="6625267at2"/>
<sequence length="101" mass="11619">MSAPLHGAGYARPPKRAGTKEEVLARIKAHLQETLGRQYETERKEARMTRQADALADRQLWDDNLATSFMPGFVTTGPRRPEETDYRMRQFLGRYGHVRSD</sequence>
<gene>
    <name evidence="1" type="ORF">BS411_10795</name>
</gene>
<proteinExistence type="predicted"/>
<name>A0A2T7B4Q1_9ENTR</name>
<dbReference type="AlphaFoldDB" id="A0A2T7B4Q1"/>
<comment type="caution">
    <text evidence="1">The sequence shown here is derived from an EMBL/GenBank/DDBJ whole genome shotgun (WGS) entry which is preliminary data.</text>
</comment>
<accession>A0A2T7B4Q1</accession>
<reference evidence="1" key="1">
    <citation type="submission" date="2016-12" db="EMBL/GenBank/DDBJ databases">
        <title>Analysis of the Molecular Diversity Among Cronobacter Species Isolated from Filth Flies Using a Pan Genomic DNA Microarray.</title>
        <authorList>
            <person name="Pava-Ripoll M."/>
            <person name="Tall B."/>
            <person name="Farber J."/>
            <person name="Fanning S."/>
            <person name="Lehner A."/>
            <person name="Stephan R."/>
            <person name="Pagotto F."/>
            <person name="Iverson C."/>
            <person name="Ziobro G."/>
            <person name="Miller A."/>
            <person name="Pearson R."/>
            <person name="Yan Q."/>
            <person name="Kim M."/>
            <person name="Jeong S."/>
            <person name="Park J."/>
            <person name="Jun S."/>
            <person name="Choi H."/>
            <person name="Chung T."/>
            <person name="Yoo Y."/>
            <person name="Park E."/>
            <person name="Hwang S."/>
            <person name="Lee B."/>
            <person name="Sathyamoorthy V."/>
            <person name="Carter L."/>
            <person name="Mammel M."/>
            <person name="Jackson S."/>
            <person name="Kothary M."/>
            <person name="Patel I."/>
            <person name="Grim C."/>
            <person name="Gopinath G."/>
            <person name="Gangiredla J."/>
            <person name="Chase H."/>
        </authorList>
    </citation>
    <scope>NUCLEOTIDE SEQUENCE [LARGE SCALE GENOMIC DNA]</scope>
    <source>
        <strain evidence="1">MOD1-Sh41s</strain>
    </source>
</reference>
<dbReference type="RefSeq" id="WP_075198456.1">
    <property type="nucleotide sequence ID" value="NZ_CP187984.1"/>
</dbReference>
<protein>
    <submittedName>
        <fullName evidence="1">Uncharacterized protein</fullName>
    </submittedName>
</protein>
<organism evidence="1">
    <name type="scientific">Cronobacter turicensis</name>
    <dbReference type="NCBI Taxonomy" id="413502"/>
    <lineage>
        <taxon>Bacteria</taxon>
        <taxon>Pseudomonadati</taxon>
        <taxon>Pseudomonadota</taxon>
        <taxon>Gammaproteobacteria</taxon>
        <taxon>Enterobacterales</taxon>
        <taxon>Enterobacteriaceae</taxon>
        <taxon>Cronobacter</taxon>
    </lineage>
</organism>
<evidence type="ECO:0000313" key="1">
    <source>
        <dbReference type="EMBL" id="PUX22011.1"/>
    </source>
</evidence>